<comment type="caution">
    <text evidence="2">The sequence shown here is derived from an EMBL/GenBank/DDBJ whole genome shotgun (WGS) entry which is preliminary data.</text>
</comment>
<reference evidence="2" key="1">
    <citation type="submission" date="2022-11" db="EMBL/GenBank/DDBJ databases">
        <title>Corynebacterium sp. isolated from Penguins.</title>
        <authorList>
            <person name="Sedlar K."/>
            <person name="Svec P."/>
        </authorList>
    </citation>
    <scope>NUCLEOTIDE SEQUENCE</scope>
    <source>
        <strain evidence="2">P5875</strain>
    </source>
</reference>
<protein>
    <submittedName>
        <fullName evidence="2">Uncharacterized protein</fullName>
    </submittedName>
</protein>
<dbReference type="RefSeq" id="WP_248112696.1">
    <property type="nucleotide sequence ID" value="NZ_JALNJB010000001.1"/>
</dbReference>
<name>A0A9Q4CAU6_9CORY</name>
<gene>
    <name evidence="2" type="ORF">OS123_02350</name>
</gene>
<evidence type="ECO:0000256" key="1">
    <source>
        <dbReference type="SAM" id="MobiDB-lite"/>
    </source>
</evidence>
<feature type="region of interest" description="Disordered" evidence="1">
    <location>
        <begin position="1"/>
        <end position="44"/>
    </location>
</feature>
<dbReference type="EMBL" id="JAPMKX010000001">
    <property type="protein sequence ID" value="MCX7537389.1"/>
    <property type="molecule type" value="Genomic_DNA"/>
</dbReference>
<evidence type="ECO:0000313" key="3">
    <source>
        <dbReference type="Proteomes" id="UP001070238"/>
    </source>
</evidence>
<accession>A0A9Q4CAU6</accession>
<sequence length="97" mass="9825">MAQHRGASIVGEQISAQAPDAALSPAPLGTYESGPIGESAAEESSYHAVSKRLLTVNAHAGAIDVIDAADPSNPVILFSVSPERTPQSTPSSSARTG</sequence>
<dbReference type="Proteomes" id="UP001070238">
    <property type="component" value="Unassembled WGS sequence"/>
</dbReference>
<proteinExistence type="predicted"/>
<evidence type="ECO:0000313" key="2">
    <source>
        <dbReference type="EMBL" id="MCX7537389.1"/>
    </source>
</evidence>
<organism evidence="2 3">
    <name type="scientific">Corynebacterium antarcticum</name>
    <dbReference type="NCBI Taxonomy" id="2800405"/>
    <lineage>
        <taxon>Bacteria</taxon>
        <taxon>Bacillati</taxon>
        <taxon>Actinomycetota</taxon>
        <taxon>Actinomycetes</taxon>
        <taxon>Mycobacteriales</taxon>
        <taxon>Corynebacteriaceae</taxon>
        <taxon>Corynebacterium</taxon>
    </lineage>
</organism>
<dbReference type="AlphaFoldDB" id="A0A9Q4CAU6"/>